<keyword evidence="3" id="KW-1185">Reference proteome</keyword>
<evidence type="ECO:0000313" key="2">
    <source>
        <dbReference type="EMBL" id="SFF59073.1"/>
    </source>
</evidence>
<dbReference type="EMBL" id="FONG01000020">
    <property type="protein sequence ID" value="SFF59073.1"/>
    <property type="molecule type" value="Genomic_DNA"/>
</dbReference>
<reference evidence="2 3" key="1">
    <citation type="submission" date="2016-10" db="EMBL/GenBank/DDBJ databases">
        <authorList>
            <person name="de Groot N.N."/>
        </authorList>
    </citation>
    <scope>NUCLEOTIDE SEQUENCE [LARGE SCALE GENOMIC DNA]</scope>
    <source>
        <strain evidence="2 3">CGMCC 4.3510</strain>
    </source>
</reference>
<accession>A0A1I2JY62</accession>
<feature type="transmembrane region" description="Helical" evidence="1">
    <location>
        <begin position="24"/>
        <end position="46"/>
    </location>
</feature>
<keyword evidence="1" id="KW-0812">Transmembrane</keyword>
<keyword evidence="1" id="KW-1133">Transmembrane helix</keyword>
<dbReference type="Proteomes" id="UP000199323">
    <property type="component" value="Unassembled WGS sequence"/>
</dbReference>
<gene>
    <name evidence="2" type="ORF">SAMN05216251_12082</name>
</gene>
<sequence>MSTTSKRHTGTEPVRARTAGRLRLLLSLLFAPVFLVGAGLLAWWAAESGSGDAPGRTVLAVLAGVCALLFLVAVTDAAVLGRRARHPARRTTDR</sequence>
<organism evidence="2 3">
    <name type="scientific">Actinacidiphila alni</name>
    <dbReference type="NCBI Taxonomy" id="380248"/>
    <lineage>
        <taxon>Bacteria</taxon>
        <taxon>Bacillati</taxon>
        <taxon>Actinomycetota</taxon>
        <taxon>Actinomycetes</taxon>
        <taxon>Kitasatosporales</taxon>
        <taxon>Streptomycetaceae</taxon>
        <taxon>Actinacidiphila</taxon>
    </lineage>
</organism>
<evidence type="ECO:0000313" key="3">
    <source>
        <dbReference type="Proteomes" id="UP000199323"/>
    </source>
</evidence>
<evidence type="ECO:0000256" key="1">
    <source>
        <dbReference type="SAM" id="Phobius"/>
    </source>
</evidence>
<dbReference type="RefSeq" id="WP_093716426.1">
    <property type="nucleotide sequence ID" value="NZ_FONG01000020.1"/>
</dbReference>
<name>A0A1I2JY62_9ACTN</name>
<keyword evidence="1" id="KW-0472">Membrane</keyword>
<dbReference type="STRING" id="380248.SAMN05216251_12082"/>
<dbReference type="AlphaFoldDB" id="A0A1I2JY62"/>
<protein>
    <submittedName>
        <fullName evidence="2">Uncharacterized protein</fullName>
    </submittedName>
</protein>
<feature type="transmembrane region" description="Helical" evidence="1">
    <location>
        <begin position="58"/>
        <end position="80"/>
    </location>
</feature>
<proteinExistence type="predicted"/>